<evidence type="ECO:0000256" key="6">
    <source>
        <dbReference type="SAM" id="MobiDB-lite"/>
    </source>
</evidence>
<comment type="caution">
    <text evidence="8">The sequence shown here is derived from an EMBL/GenBank/DDBJ whole genome shotgun (WGS) entry which is preliminary data.</text>
</comment>
<keyword evidence="9" id="KW-1185">Reference proteome</keyword>
<keyword evidence="4" id="KW-0804">Transcription</keyword>
<accession>A0ABQ8IK50</accession>
<comment type="subcellular location">
    <subcellularLocation>
        <location evidence="1">Nucleus</location>
    </subcellularLocation>
</comment>
<dbReference type="SUPFAM" id="SSF47459">
    <property type="entry name" value="HLH, helix-loop-helix DNA-binding domain"/>
    <property type="match status" value="1"/>
</dbReference>
<dbReference type="PANTHER" id="PTHR45844">
    <property type="entry name" value="TRANSCRIPTION FACTOR BHLH30"/>
    <property type="match status" value="1"/>
</dbReference>
<keyword evidence="5" id="KW-0539">Nucleus</keyword>
<reference evidence="8 9" key="1">
    <citation type="submission" date="2021-02" db="EMBL/GenBank/DDBJ databases">
        <title>Plant Genome Project.</title>
        <authorList>
            <person name="Zhang R.-G."/>
        </authorList>
    </citation>
    <scope>NUCLEOTIDE SEQUENCE [LARGE SCALE GENOMIC DNA]</scope>
    <source>
        <tissue evidence="8">Leaves</tissue>
    </source>
</reference>
<keyword evidence="3" id="KW-0238">DNA-binding</keyword>
<dbReference type="EMBL" id="JAFEMO010000001">
    <property type="protein sequence ID" value="KAH7577033.1"/>
    <property type="molecule type" value="Genomic_DNA"/>
</dbReference>
<dbReference type="PANTHER" id="PTHR45844:SF3">
    <property type="entry name" value="BHLH DOMAIN-CONTAINING PROTEIN"/>
    <property type="match status" value="1"/>
</dbReference>
<keyword evidence="2" id="KW-0805">Transcription regulation</keyword>
<evidence type="ECO:0000256" key="4">
    <source>
        <dbReference type="ARBA" id="ARBA00023163"/>
    </source>
</evidence>
<organism evidence="8 9">
    <name type="scientific">Xanthoceras sorbifolium</name>
    <dbReference type="NCBI Taxonomy" id="99658"/>
    <lineage>
        <taxon>Eukaryota</taxon>
        <taxon>Viridiplantae</taxon>
        <taxon>Streptophyta</taxon>
        <taxon>Embryophyta</taxon>
        <taxon>Tracheophyta</taxon>
        <taxon>Spermatophyta</taxon>
        <taxon>Magnoliopsida</taxon>
        <taxon>eudicotyledons</taxon>
        <taxon>Gunneridae</taxon>
        <taxon>Pentapetalae</taxon>
        <taxon>rosids</taxon>
        <taxon>malvids</taxon>
        <taxon>Sapindales</taxon>
        <taxon>Sapindaceae</taxon>
        <taxon>Xanthoceroideae</taxon>
        <taxon>Xanthoceras</taxon>
    </lineage>
</organism>
<evidence type="ECO:0000259" key="7">
    <source>
        <dbReference type="PROSITE" id="PS50888"/>
    </source>
</evidence>
<dbReference type="SMART" id="SM00353">
    <property type="entry name" value="HLH"/>
    <property type="match status" value="1"/>
</dbReference>
<dbReference type="Pfam" id="PF00010">
    <property type="entry name" value="HLH"/>
    <property type="match status" value="1"/>
</dbReference>
<sequence>MDPPYIWSSCTSDTGTVRLSTDEFPVDTGSRAGTRNGSSSYSSLVLDSERGELVKANVRLQRKGVSVERSVAASKNHIEAERKRRRRINGHLDTLRTLLPGAKKMDKATLLSEVIDRLKQLQKNATEANEGFLIPTDIDEVRVERQEDRLDGAPHSIRASLCCDYKPGLLSNLRQALDALHLILVKAEIATLGDRMKNVIVMAGCKEKNIENTEVCQSRMSSVHQALQSVLHKFSASDDFLLGARLSNKRRRISLFNSSLST</sequence>
<evidence type="ECO:0000256" key="3">
    <source>
        <dbReference type="ARBA" id="ARBA00023125"/>
    </source>
</evidence>
<protein>
    <recommendedName>
        <fullName evidence="7">BHLH domain-containing protein</fullName>
    </recommendedName>
</protein>
<feature type="domain" description="BHLH" evidence="7">
    <location>
        <begin position="72"/>
        <end position="121"/>
    </location>
</feature>
<evidence type="ECO:0000313" key="8">
    <source>
        <dbReference type="EMBL" id="KAH7577033.1"/>
    </source>
</evidence>
<dbReference type="PROSITE" id="PS50888">
    <property type="entry name" value="BHLH"/>
    <property type="match status" value="1"/>
</dbReference>
<evidence type="ECO:0000256" key="5">
    <source>
        <dbReference type="ARBA" id="ARBA00023242"/>
    </source>
</evidence>
<proteinExistence type="predicted"/>
<feature type="region of interest" description="Disordered" evidence="6">
    <location>
        <begin position="18"/>
        <end position="42"/>
    </location>
</feature>
<dbReference type="InterPro" id="IPR011598">
    <property type="entry name" value="bHLH_dom"/>
</dbReference>
<evidence type="ECO:0000313" key="9">
    <source>
        <dbReference type="Proteomes" id="UP000827721"/>
    </source>
</evidence>
<gene>
    <name evidence="8" type="ORF">JRO89_XS01G0195800</name>
</gene>
<dbReference type="Proteomes" id="UP000827721">
    <property type="component" value="Unassembled WGS sequence"/>
</dbReference>
<dbReference type="Gene3D" id="4.10.280.10">
    <property type="entry name" value="Helix-loop-helix DNA-binding domain"/>
    <property type="match status" value="1"/>
</dbReference>
<dbReference type="InterPro" id="IPR045847">
    <property type="entry name" value="AIG1-like"/>
</dbReference>
<evidence type="ECO:0000256" key="2">
    <source>
        <dbReference type="ARBA" id="ARBA00023015"/>
    </source>
</evidence>
<dbReference type="InterPro" id="IPR036638">
    <property type="entry name" value="HLH_DNA-bd_sf"/>
</dbReference>
<name>A0ABQ8IK50_9ROSI</name>
<evidence type="ECO:0000256" key="1">
    <source>
        <dbReference type="ARBA" id="ARBA00004123"/>
    </source>
</evidence>